<sequence>MTNGADGGTANGPVTCTRCGAADTTAVAEATEGSGCVHFAEGTVLALMAGAAGTYYADERDLPWLTAVGAVVALLLLAGTVAVVRSENRDARRARAAVARAAAAGTAATRYCAACGEASSPQDAEDA</sequence>
<evidence type="ECO:0000313" key="2">
    <source>
        <dbReference type="EMBL" id="MFG3193903.1"/>
    </source>
</evidence>
<comment type="caution">
    <text evidence="2">The sequence shown here is derived from an EMBL/GenBank/DDBJ whole genome shotgun (WGS) entry which is preliminary data.</text>
</comment>
<accession>A0ABW7C2C2</accession>
<dbReference type="Proteomes" id="UP001604282">
    <property type="component" value="Unassembled WGS sequence"/>
</dbReference>
<dbReference type="EMBL" id="JBICZW010000036">
    <property type="protein sequence ID" value="MFG3193903.1"/>
    <property type="molecule type" value="Genomic_DNA"/>
</dbReference>
<reference evidence="2 3" key="1">
    <citation type="submission" date="2024-10" db="EMBL/GenBank/DDBJ databases">
        <title>The Natural Products Discovery Center: Release of the First 8490 Sequenced Strains for Exploring Actinobacteria Biosynthetic Diversity.</title>
        <authorList>
            <person name="Kalkreuter E."/>
            <person name="Kautsar S.A."/>
            <person name="Yang D."/>
            <person name="Bader C.D."/>
            <person name="Teijaro C.N."/>
            <person name="Fluegel L."/>
            <person name="Davis C.M."/>
            <person name="Simpson J.R."/>
            <person name="Lauterbach L."/>
            <person name="Steele A.D."/>
            <person name="Gui C."/>
            <person name="Meng S."/>
            <person name="Li G."/>
            <person name="Viehrig K."/>
            <person name="Ye F."/>
            <person name="Su P."/>
            <person name="Kiefer A.F."/>
            <person name="Nichols A."/>
            <person name="Cepeda A.J."/>
            <person name="Yan W."/>
            <person name="Fan B."/>
            <person name="Jiang Y."/>
            <person name="Adhikari A."/>
            <person name="Zheng C.-J."/>
            <person name="Schuster L."/>
            <person name="Cowan T.M."/>
            <person name="Smanski M.J."/>
            <person name="Chevrette M.G."/>
            <person name="De Carvalho L.P.S."/>
            <person name="Shen B."/>
        </authorList>
    </citation>
    <scope>NUCLEOTIDE SEQUENCE [LARGE SCALE GENOMIC DNA]</scope>
    <source>
        <strain evidence="2 3">NPDC048229</strain>
    </source>
</reference>
<proteinExistence type="predicted"/>
<keyword evidence="1" id="KW-0812">Transmembrane</keyword>
<gene>
    <name evidence="2" type="ORF">ACGFYS_33860</name>
</gene>
<dbReference type="RefSeq" id="WP_392884833.1">
    <property type="nucleotide sequence ID" value="NZ_JBICZW010000036.1"/>
</dbReference>
<name>A0ABW7C2C2_9ACTN</name>
<keyword evidence="1" id="KW-0472">Membrane</keyword>
<evidence type="ECO:0000256" key="1">
    <source>
        <dbReference type="SAM" id="Phobius"/>
    </source>
</evidence>
<protein>
    <submittedName>
        <fullName evidence="2">Uncharacterized protein</fullName>
    </submittedName>
</protein>
<evidence type="ECO:0000313" key="3">
    <source>
        <dbReference type="Proteomes" id="UP001604282"/>
    </source>
</evidence>
<keyword evidence="1" id="KW-1133">Transmembrane helix</keyword>
<organism evidence="2 3">
    <name type="scientific">Streptomyces omiyaensis</name>
    <dbReference type="NCBI Taxonomy" id="68247"/>
    <lineage>
        <taxon>Bacteria</taxon>
        <taxon>Bacillati</taxon>
        <taxon>Actinomycetota</taxon>
        <taxon>Actinomycetes</taxon>
        <taxon>Kitasatosporales</taxon>
        <taxon>Streptomycetaceae</taxon>
        <taxon>Streptomyces</taxon>
    </lineage>
</organism>
<keyword evidence="3" id="KW-1185">Reference proteome</keyword>
<feature type="transmembrane region" description="Helical" evidence="1">
    <location>
        <begin position="64"/>
        <end position="84"/>
    </location>
</feature>